<evidence type="ECO:0000313" key="4">
    <source>
        <dbReference type="EMBL" id="GAA3929165.1"/>
    </source>
</evidence>
<dbReference type="EMBL" id="BAABDH010000021">
    <property type="protein sequence ID" value="GAA3929165.1"/>
    <property type="molecule type" value="Genomic_DNA"/>
</dbReference>
<name>A0ABP7MUP5_9BACT</name>
<dbReference type="Proteomes" id="UP001499909">
    <property type="component" value="Unassembled WGS sequence"/>
</dbReference>
<dbReference type="SUPFAM" id="SSF48317">
    <property type="entry name" value="Acid phosphatase/Vanadium-dependent haloperoxidase"/>
    <property type="match status" value="1"/>
</dbReference>
<evidence type="ECO:0000256" key="1">
    <source>
        <dbReference type="SAM" id="Phobius"/>
    </source>
</evidence>
<keyword evidence="1" id="KW-0472">Membrane</keyword>
<keyword evidence="2" id="KW-0732">Signal</keyword>
<evidence type="ECO:0000313" key="5">
    <source>
        <dbReference type="Proteomes" id="UP001499909"/>
    </source>
</evidence>
<reference evidence="5" key="1">
    <citation type="journal article" date="2019" name="Int. J. Syst. Evol. Microbiol.">
        <title>The Global Catalogue of Microorganisms (GCM) 10K type strain sequencing project: providing services to taxonomists for standard genome sequencing and annotation.</title>
        <authorList>
            <consortium name="The Broad Institute Genomics Platform"/>
            <consortium name="The Broad Institute Genome Sequencing Center for Infectious Disease"/>
            <person name="Wu L."/>
            <person name="Ma J."/>
        </authorList>
    </citation>
    <scope>NUCLEOTIDE SEQUENCE [LARGE SCALE GENOMIC DNA]</scope>
    <source>
        <strain evidence="5">JCM 17214</strain>
    </source>
</reference>
<evidence type="ECO:0000256" key="2">
    <source>
        <dbReference type="SAM" id="SignalP"/>
    </source>
</evidence>
<keyword evidence="1" id="KW-0812">Transmembrane</keyword>
<feature type="signal peptide" evidence="2">
    <location>
        <begin position="1"/>
        <end position="27"/>
    </location>
</feature>
<dbReference type="InterPro" id="IPR000326">
    <property type="entry name" value="PAP2/HPO"/>
</dbReference>
<feature type="transmembrane region" description="Helical" evidence="1">
    <location>
        <begin position="43"/>
        <end position="60"/>
    </location>
</feature>
<accession>A0ABP7MUP5</accession>
<feature type="transmembrane region" description="Helical" evidence="1">
    <location>
        <begin position="127"/>
        <end position="151"/>
    </location>
</feature>
<dbReference type="SMART" id="SM00014">
    <property type="entry name" value="acidPPc"/>
    <property type="match status" value="1"/>
</dbReference>
<dbReference type="Gene3D" id="1.20.144.10">
    <property type="entry name" value="Phosphatidic acid phosphatase type 2/haloperoxidase"/>
    <property type="match status" value="1"/>
</dbReference>
<dbReference type="Pfam" id="PF01569">
    <property type="entry name" value="PAP2"/>
    <property type="match status" value="1"/>
</dbReference>
<keyword evidence="5" id="KW-1185">Reference proteome</keyword>
<evidence type="ECO:0000259" key="3">
    <source>
        <dbReference type="SMART" id="SM00014"/>
    </source>
</evidence>
<sequence>MSFAMKSLLSLCLSGVLLLGAGPAATAQRATASPYHTRFAVDGPIILGLGAINATGLYLVQQKSGLSEAESAALDRNDIPKFDRFAAGRYSDRAQLVSDITCYGSLVVAPGLLALNPGVRGKYGQVLGLYVETMAITAALFTMTVGTVYRYRPFLYGPEGGTKRTSKISTNSFFAGHTGHTATATFFAAKVFHDFNPDSPAQPFVWGAAALVPAVVAYSRMEAGKHFLSDNIVGYAIGATAGIVVPQLHKSARRTGYSFTPIQGLNVNGHSYGGLLLAKQL</sequence>
<feature type="transmembrane region" description="Helical" evidence="1">
    <location>
        <begin position="204"/>
        <end position="221"/>
    </location>
</feature>
<feature type="chain" id="PRO_5046928478" description="Phosphatidic acid phosphatase type 2/haloperoxidase domain-containing protein" evidence="2">
    <location>
        <begin position="28"/>
        <end position="281"/>
    </location>
</feature>
<gene>
    <name evidence="4" type="ORF">GCM10022406_13320</name>
</gene>
<keyword evidence="1" id="KW-1133">Transmembrane helix</keyword>
<dbReference type="InterPro" id="IPR036938">
    <property type="entry name" value="PAP2/HPO_sf"/>
</dbReference>
<feature type="domain" description="Phosphatidic acid phosphatase type 2/haloperoxidase" evidence="3">
    <location>
        <begin position="127"/>
        <end position="246"/>
    </location>
</feature>
<comment type="caution">
    <text evidence="4">The sequence shown here is derived from an EMBL/GenBank/DDBJ whole genome shotgun (WGS) entry which is preliminary data.</text>
</comment>
<dbReference type="CDD" id="cd01610">
    <property type="entry name" value="PAP2_like"/>
    <property type="match status" value="1"/>
</dbReference>
<proteinExistence type="predicted"/>
<protein>
    <recommendedName>
        <fullName evidence="3">Phosphatidic acid phosphatase type 2/haloperoxidase domain-containing protein</fullName>
    </recommendedName>
</protein>
<organism evidence="4 5">
    <name type="scientific">Hymenobacter algoricola</name>
    <dbReference type="NCBI Taxonomy" id="486267"/>
    <lineage>
        <taxon>Bacteria</taxon>
        <taxon>Pseudomonadati</taxon>
        <taxon>Bacteroidota</taxon>
        <taxon>Cytophagia</taxon>
        <taxon>Cytophagales</taxon>
        <taxon>Hymenobacteraceae</taxon>
        <taxon>Hymenobacter</taxon>
    </lineage>
</organism>